<feature type="transmembrane region" description="Helical" evidence="2">
    <location>
        <begin position="150"/>
        <end position="180"/>
    </location>
</feature>
<organism evidence="4 5">
    <name type="scientific">Raineyella antarctica</name>
    <dbReference type="NCBI Taxonomy" id="1577474"/>
    <lineage>
        <taxon>Bacteria</taxon>
        <taxon>Bacillati</taxon>
        <taxon>Actinomycetota</taxon>
        <taxon>Actinomycetes</taxon>
        <taxon>Propionibacteriales</taxon>
        <taxon>Propionibacteriaceae</taxon>
        <taxon>Raineyella</taxon>
    </lineage>
</organism>
<protein>
    <recommendedName>
        <fullName evidence="3">DUF1707 domain-containing protein</fullName>
    </recommendedName>
</protein>
<accession>A0A1G6GFJ1</accession>
<reference evidence="4 5" key="1">
    <citation type="submission" date="2016-06" db="EMBL/GenBank/DDBJ databases">
        <authorList>
            <person name="Olsen C.W."/>
            <person name="Carey S."/>
            <person name="Hinshaw L."/>
            <person name="Karasin A.I."/>
        </authorList>
    </citation>
    <scope>NUCLEOTIDE SEQUENCE [LARGE SCALE GENOMIC DNA]</scope>
    <source>
        <strain evidence="4 5">LZ-22</strain>
    </source>
</reference>
<proteinExistence type="predicted"/>
<keyword evidence="2" id="KW-0812">Transmembrane</keyword>
<dbReference type="EMBL" id="FMYF01000003">
    <property type="protein sequence ID" value="SDB80778.1"/>
    <property type="molecule type" value="Genomic_DNA"/>
</dbReference>
<gene>
    <name evidence="4" type="ORF">GA0111570_10398</name>
</gene>
<evidence type="ECO:0000256" key="2">
    <source>
        <dbReference type="SAM" id="Phobius"/>
    </source>
</evidence>
<evidence type="ECO:0000313" key="5">
    <source>
        <dbReference type="Proteomes" id="UP000199086"/>
    </source>
</evidence>
<dbReference type="Proteomes" id="UP000199086">
    <property type="component" value="Unassembled WGS sequence"/>
</dbReference>
<dbReference type="Pfam" id="PF08044">
    <property type="entry name" value="DUF1707"/>
    <property type="match status" value="1"/>
</dbReference>
<evidence type="ECO:0000313" key="4">
    <source>
        <dbReference type="EMBL" id="SDB80778.1"/>
    </source>
</evidence>
<keyword evidence="2" id="KW-0472">Membrane</keyword>
<keyword evidence="2" id="KW-1133">Transmembrane helix</keyword>
<dbReference type="InterPro" id="IPR012551">
    <property type="entry name" value="DUF1707_SHOCT-like"/>
</dbReference>
<feature type="region of interest" description="Disordered" evidence="1">
    <location>
        <begin position="1"/>
        <end position="48"/>
    </location>
</feature>
<name>A0A1G6GFJ1_9ACTN</name>
<sequence>MTQHEHPVTRTSGKEANHAPPPGDSLLGIMEHMTSDPGDQPGRPLPRIGDAERQAAVDALKEHYVAGRLNDAEFNERLDAAMEARTRADLGPLFSDLPPLGAFGPDPAPSQEMAPAQAPYLPAMPPPAPPVPATTGTRTRAQTLQLVRSLVWPVAIGLWIFTGIPFWPLLVSAIVASVVVSRLLEQEKQAGRAVPPAWQDPTDGDHDEPPSIGPSGPGSPRP</sequence>
<keyword evidence="5" id="KW-1185">Reference proteome</keyword>
<feature type="region of interest" description="Disordered" evidence="1">
    <location>
        <begin position="188"/>
        <end position="222"/>
    </location>
</feature>
<evidence type="ECO:0000256" key="1">
    <source>
        <dbReference type="SAM" id="MobiDB-lite"/>
    </source>
</evidence>
<feature type="domain" description="DUF1707" evidence="3">
    <location>
        <begin position="47"/>
        <end position="98"/>
    </location>
</feature>
<dbReference type="AlphaFoldDB" id="A0A1G6GFJ1"/>
<evidence type="ECO:0000259" key="3">
    <source>
        <dbReference type="Pfam" id="PF08044"/>
    </source>
</evidence>
<feature type="compositionally biased region" description="Basic and acidic residues" evidence="1">
    <location>
        <begin position="1"/>
        <end position="17"/>
    </location>
</feature>
<dbReference type="STRING" id="1577474.GA0111570_10398"/>